<accession>A0AAW0I2N7</accession>
<protein>
    <submittedName>
        <fullName evidence="1">Uncharacterized protein</fullName>
    </submittedName>
</protein>
<sequence length="189" mass="20476">MASDLVTPKEKSLAEPVKTLAVPNKFFEPEKEVTLTMTSKETKDEESSLETFVSALERLLESPEGTQEETLLEIVNDFNPQELMNPLSNSLSSVSVTLNASSACCRDVLENTKNDDALPAELLATINMLPDGDVEPGPIGPICQGQEKSSSVSGGNGCLEVQPTMSQIDEDCTQIAQTIEDPKLFRLQT</sequence>
<organism evidence="1 2">
    <name type="scientific">Myodes glareolus</name>
    <name type="common">Bank vole</name>
    <name type="synonym">Clethrionomys glareolus</name>
    <dbReference type="NCBI Taxonomy" id="447135"/>
    <lineage>
        <taxon>Eukaryota</taxon>
        <taxon>Metazoa</taxon>
        <taxon>Chordata</taxon>
        <taxon>Craniata</taxon>
        <taxon>Vertebrata</taxon>
        <taxon>Euteleostomi</taxon>
        <taxon>Mammalia</taxon>
        <taxon>Eutheria</taxon>
        <taxon>Euarchontoglires</taxon>
        <taxon>Glires</taxon>
        <taxon>Rodentia</taxon>
        <taxon>Myomorpha</taxon>
        <taxon>Muroidea</taxon>
        <taxon>Cricetidae</taxon>
        <taxon>Arvicolinae</taxon>
        <taxon>Myodes</taxon>
    </lineage>
</organism>
<dbReference type="EMBL" id="JBBHLL010000234">
    <property type="protein sequence ID" value="KAK7808609.1"/>
    <property type="molecule type" value="Genomic_DNA"/>
</dbReference>
<gene>
    <name evidence="1" type="ORF">U0070_010008</name>
</gene>
<reference evidence="1 2" key="1">
    <citation type="journal article" date="2023" name="bioRxiv">
        <title>Conserved and derived expression patterns and positive selection on dental genes reveal complex evolutionary context of ever-growing rodent molars.</title>
        <authorList>
            <person name="Calamari Z.T."/>
            <person name="Song A."/>
            <person name="Cohen E."/>
            <person name="Akter M."/>
            <person name="Roy R.D."/>
            <person name="Hallikas O."/>
            <person name="Christensen M.M."/>
            <person name="Li P."/>
            <person name="Marangoni P."/>
            <person name="Jernvall J."/>
            <person name="Klein O.D."/>
        </authorList>
    </citation>
    <scope>NUCLEOTIDE SEQUENCE [LARGE SCALE GENOMIC DNA]</scope>
    <source>
        <strain evidence="1">V071</strain>
    </source>
</reference>
<evidence type="ECO:0000313" key="1">
    <source>
        <dbReference type="EMBL" id="KAK7808609.1"/>
    </source>
</evidence>
<dbReference type="PANTHER" id="PTHR24176">
    <property type="entry name" value="ANKYRIN REPEAT DOMAIN-CONTAINING PROTEIN 31-RELATED"/>
    <property type="match status" value="1"/>
</dbReference>
<evidence type="ECO:0000313" key="2">
    <source>
        <dbReference type="Proteomes" id="UP001488838"/>
    </source>
</evidence>
<dbReference type="PANTHER" id="PTHR24176:SF14">
    <property type="entry name" value="ANKYRIN REPEAT DOMAIN-CONTAINING PROTEIN 31"/>
    <property type="match status" value="1"/>
</dbReference>
<proteinExistence type="predicted"/>
<dbReference type="AlphaFoldDB" id="A0AAW0I2N7"/>
<dbReference type="InterPro" id="IPR042334">
    <property type="entry name" value="ANKRD31"/>
</dbReference>
<dbReference type="Proteomes" id="UP001488838">
    <property type="component" value="Unassembled WGS sequence"/>
</dbReference>
<feature type="non-terminal residue" evidence="1">
    <location>
        <position position="189"/>
    </location>
</feature>
<comment type="caution">
    <text evidence="1">The sequence shown here is derived from an EMBL/GenBank/DDBJ whole genome shotgun (WGS) entry which is preliminary data.</text>
</comment>
<name>A0AAW0I2N7_MYOGA</name>
<keyword evidence="2" id="KW-1185">Reference proteome</keyword>